<evidence type="ECO:0000313" key="1">
    <source>
        <dbReference type="EMBL" id="KAL3831166.1"/>
    </source>
</evidence>
<name>A0ABD3T3G8_9LAMI</name>
<dbReference type="AlphaFoldDB" id="A0ABD3T3G8"/>
<reference evidence="1 2" key="1">
    <citation type="submission" date="2024-12" db="EMBL/GenBank/DDBJ databases">
        <title>The unique morphological basis and parallel evolutionary history of personate flowers in Penstemon.</title>
        <authorList>
            <person name="Depatie T.H."/>
            <person name="Wessinger C.A."/>
        </authorList>
    </citation>
    <scope>NUCLEOTIDE SEQUENCE [LARGE SCALE GENOMIC DNA]</scope>
    <source>
        <strain evidence="1">WTNN_2</strain>
        <tissue evidence="1">Leaf</tissue>
    </source>
</reference>
<dbReference type="EMBL" id="JBJXBP010000005">
    <property type="protein sequence ID" value="KAL3831166.1"/>
    <property type="molecule type" value="Genomic_DNA"/>
</dbReference>
<gene>
    <name evidence="1" type="ORF">ACJIZ3_019968</name>
</gene>
<protein>
    <submittedName>
        <fullName evidence="1">Uncharacterized protein</fullName>
    </submittedName>
</protein>
<comment type="caution">
    <text evidence="1">The sequence shown here is derived from an EMBL/GenBank/DDBJ whole genome shotgun (WGS) entry which is preliminary data.</text>
</comment>
<keyword evidence="2" id="KW-1185">Reference proteome</keyword>
<dbReference type="Proteomes" id="UP001634393">
    <property type="component" value="Unassembled WGS sequence"/>
</dbReference>
<accession>A0ABD3T3G8</accession>
<organism evidence="1 2">
    <name type="scientific">Penstemon smallii</name>
    <dbReference type="NCBI Taxonomy" id="265156"/>
    <lineage>
        <taxon>Eukaryota</taxon>
        <taxon>Viridiplantae</taxon>
        <taxon>Streptophyta</taxon>
        <taxon>Embryophyta</taxon>
        <taxon>Tracheophyta</taxon>
        <taxon>Spermatophyta</taxon>
        <taxon>Magnoliopsida</taxon>
        <taxon>eudicotyledons</taxon>
        <taxon>Gunneridae</taxon>
        <taxon>Pentapetalae</taxon>
        <taxon>asterids</taxon>
        <taxon>lamiids</taxon>
        <taxon>Lamiales</taxon>
        <taxon>Plantaginaceae</taxon>
        <taxon>Cheloneae</taxon>
        <taxon>Penstemon</taxon>
    </lineage>
</organism>
<proteinExistence type="predicted"/>
<evidence type="ECO:0000313" key="2">
    <source>
        <dbReference type="Proteomes" id="UP001634393"/>
    </source>
</evidence>
<sequence>MNRLLHKILVILSSSPRTLDYHKAILEDN</sequence>